<accession>A0A2A9E759</accession>
<dbReference type="EMBL" id="PDJG01000001">
    <property type="protein sequence ID" value="PFG34683.1"/>
    <property type="molecule type" value="Genomic_DNA"/>
</dbReference>
<keyword evidence="3" id="KW-1185">Reference proteome</keyword>
<organism evidence="2 3">
    <name type="scientific">Sanguibacter antarcticus</name>
    <dbReference type="NCBI Taxonomy" id="372484"/>
    <lineage>
        <taxon>Bacteria</taxon>
        <taxon>Bacillati</taxon>
        <taxon>Actinomycetota</taxon>
        <taxon>Actinomycetes</taxon>
        <taxon>Micrococcales</taxon>
        <taxon>Sanguibacteraceae</taxon>
        <taxon>Sanguibacter</taxon>
    </lineage>
</organism>
<dbReference type="AlphaFoldDB" id="A0A2A9E759"/>
<evidence type="ECO:0000313" key="2">
    <source>
        <dbReference type="EMBL" id="PFG34683.1"/>
    </source>
</evidence>
<keyword evidence="1" id="KW-1133">Transmembrane helix</keyword>
<name>A0A2A9E759_9MICO</name>
<comment type="caution">
    <text evidence="2">The sequence shown here is derived from an EMBL/GenBank/DDBJ whole genome shotgun (WGS) entry which is preliminary data.</text>
</comment>
<gene>
    <name evidence="2" type="ORF">ATL42_2603</name>
</gene>
<dbReference type="Proteomes" id="UP000225548">
    <property type="component" value="Unassembled WGS sequence"/>
</dbReference>
<protein>
    <recommendedName>
        <fullName evidence="4">Pilus assembly protein Flp/PilA</fullName>
    </recommendedName>
</protein>
<evidence type="ECO:0000313" key="3">
    <source>
        <dbReference type="Proteomes" id="UP000225548"/>
    </source>
</evidence>
<evidence type="ECO:0000256" key="1">
    <source>
        <dbReference type="SAM" id="Phobius"/>
    </source>
</evidence>
<sequence>MDKLAAWTTAMFCTLGNRFRGEAGQGSVEYVGIIIVVVAIIVAVVAQASGVGDAIATQLTNAVEKIGEVGGTN</sequence>
<keyword evidence="1" id="KW-0472">Membrane</keyword>
<proteinExistence type="predicted"/>
<feature type="transmembrane region" description="Helical" evidence="1">
    <location>
        <begin position="30"/>
        <end position="51"/>
    </location>
</feature>
<reference evidence="2 3" key="1">
    <citation type="submission" date="2017-10" db="EMBL/GenBank/DDBJ databases">
        <title>Sequencing the genomes of 1000 actinobacteria strains.</title>
        <authorList>
            <person name="Klenk H.-P."/>
        </authorList>
    </citation>
    <scope>NUCLEOTIDE SEQUENCE [LARGE SCALE GENOMIC DNA]</scope>
    <source>
        <strain evidence="2 3">DSM 18966</strain>
    </source>
</reference>
<dbReference type="RefSeq" id="WP_211281819.1">
    <property type="nucleotide sequence ID" value="NZ_PDJG01000001.1"/>
</dbReference>
<evidence type="ECO:0008006" key="4">
    <source>
        <dbReference type="Google" id="ProtNLM"/>
    </source>
</evidence>
<keyword evidence="1" id="KW-0812">Transmembrane</keyword>